<evidence type="ECO:0000259" key="2">
    <source>
        <dbReference type="Pfam" id="PF23950"/>
    </source>
</evidence>
<name>A0A811PWV6_9POAL</name>
<organism evidence="3 4">
    <name type="scientific">Miscanthus lutarioriparius</name>
    <dbReference type="NCBI Taxonomy" id="422564"/>
    <lineage>
        <taxon>Eukaryota</taxon>
        <taxon>Viridiplantae</taxon>
        <taxon>Streptophyta</taxon>
        <taxon>Embryophyta</taxon>
        <taxon>Tracheophyta</taxon>
        <taxon>Spermatophyta</taxon>
        <taxon>Magnoliopsida</taxon>
        <taxon>Liliopsida</taxon>
        <taxon>Poales</taxon>
        <taxon>Poaceae</taxon>
        <taxon>PACMAD clade</taxon>
        <taxon>Panicoideae</taxon>
        <taxon>Andropogonodae</taxon>
        <taxon>Andropogoneae</taxon>
        <taxon>Saccharinae</taxon>
        <taxon>Miscanthus</taxon>
    </lineage>
</organism>
<dbReference type="Pfam" id="PF23950">
    <property type="entry name" value="MLLE_2"/>
    <property type="match status" value="1"/>
</dbReference>
<feature type="compositionally biased region" description="Basic and acidic residues" evidence="1">
    <location>
        <begin position="1"/>
        <end position="10"/>
    </location>
</feature>
<proteinExistence type="predicted"/>
<accession>A0A811PWV6</accession>
<dbReference type="AlphaFoldDB" id="A0A811PWV6"/>
<sequence>MSRETPRRSVDSASSSCKRRKRQGGKSKDSGTSDPFLDMLHEVQGDLKGVASNVGKMAEAMDHEAAIQEKVINENPQQILREKAVAELRKLGFTGTEQIKDATVFVKSPDQMSMLLTLDQSLRREFILNMLNEEETRKRIEGGR</sequence>
<feature type="domain" description="MLLE-like" evidence="2">
    <location>
        <begin position="76"/>
        <end position="134"/>
    </location>
</feature>
<evidence type="ECO:0000313" key="4">
    <source>
        <dbReference type="Proteomes" id="UP000604825"/>
    </source>
</evidence>
<dbReference type="OrthoDB" id="649175at2759"/>
<dbReference type="InterPro" id="IPR056623">
    <property type="entry name" value="MLLE_2"/>
</dbReference>
<evidence type="ECO:0000256" key="1">
    <source>
        <dbReference type="SAM" id="MobiDB-lite"/>
    </source>
</evidence>
<evidence type="ECO:0000313" key="3">
    <source>
        <dbReference type="EMBL" id="CAD6247167.1"/>
    </source>
</evidence>
<protein>
    <recommendedName>
        <fullName evidence="2">MLLE-like domain-containing protein</fullName>
    </recommendedName>
</protein>
<dbReference type="PANTHER" id="PTHR46250:SF15">
    <property type="entry name" value="OS01G0523800 PROTEIN"/>
    <property type="match status" value="1"/>
</dbReference>
<gene>
    <name evidence="3" type="ORF">NCGR_LOCUS31387</name>
</gene>
<feature type="region of interest" description="Disordered" evidence="1">
    <location>
        <begin position="1"/>
        <end position="37"/>
    </location>
</feature>
<keyword evidence="4" id="KW-1185">Reference proteome</keyword>
<reference evidence="3" key="1">
    <citation type="submission" date="2020-10" db="EMBL/GenBank/DDBJ databases">
        <authorList>
            <person name="Han B."/>
            <person name="Lu T."/>
            <person name="Zhao Q."/>
            <person name="Huang X."/>
            <person name="Zhao Y."/>
        </authorList>
    </citation>
    <scope>NUCLEOTIDE SEQUENCE</scope>
</reference>
<dbReference type="PANTHER" id="PTHR46250">
    <property type="entry name" value="MYB/SANT-LIKE DNA-BINDING DOMAIN PROTEIN-RELATED"/>
    <property type="match status" value="1"/>
</dbReference>
<dbReference type="EMBL" id="CAJGYO010000007">
    <property type="protein sequence ID" value="CAD6247167.1"/>
    <property type="molecule type" value="Genomic_DNA"/>
</dbReference>
<comment type="caution">
    <text evidence="3">The sequence shown here is derived from an EMBL/GenBank/DDBJ whole genome shotgun (WGS) entry which is preliminary data.</text>
</comment>
<dbReference type="Proteomes" id="UP000604825">
    <property type="component" value="Unassembled WGS sequence"/>
</dbReference>